<keyword evidence="2" id="KW-0946">Virion</keyword>
<dbReference type="RefSeq" id="WP_033126491.1">
    <property type="nucleotide sequence ID" value="NZ_JACLYY010000006.1"/>
</dbReference>
<evidence type="ECO:0000259" key="1">
    <source>
        <dbReference type="Pfam" id="PF12652"/>
    </source>
</evidence>
<feature type="domain" description="Protein CotJB" evidence="1">
    <location>
        <begin position="10"/>
        <end position="86"/>
    </location>
</feature>
<dbReference type="EMBL" id="JACLYY010000006">
    <property type="protein sequence ID" value="MBM6738009.1"/>
    <property type="molecule type" value="Genomic_DNA"/>
</dbReference>
<protein>
    <submittedName>
        <fullName evidence="2">Spore coat protein CotJB</fullName>
    </submittedName>
</protein>
<dbReference type="PIRSF" id="PIRSF010606">
    <property type="entry name" value="Spore_coat_CotJB"/>
    <property type="match status" value="1"/>
</dbReference>
<reference evidence="2 3" key="1">
    <citation type="journal article" date="2021" name="Sci. Rep.">
        <title>The distribution of antibiotic resistance genes in chicken gut microbiota commensals.</title>
        <authorList>
            <person name="Juricova H."/>
            <person name="Matiasovicova J."/>
            <person name="Kubasova T."/>
            <person name="Cejkova D."/>
            <person name="Rychlik I."/>
        </authorList>
    </citation>
    <scope>NUCLEOTIDE SEQUENCE [LARGE SCALE GENOMIC DNA]</scope>
    <source>
        <strain evidence="2 3">An773</strain>
    </source>
</reference>
<dbReference type="Pfam" id="PF12652">
    <property type="entry name" value="CotJB"/>
    <property type="match status" value="1"/>
</dbReference>
<keyword evidence="3" id="KW-1185">Reference proteome</keyword>
<comment type="caution">
    <text evidence="2">The sequence shown here is derived from an EMBL/GenBank/DDBJ whole genome shotgun (WGS) entry which is preliminary data.</text>
</comment>
<accession>A0ABS2E8P9</accession>
<sequence length="90" mass="10596">MADNRPCRRDLLHWINVISFAVNDTTLFLDTHPDDREALAFFDECQEKRNRALKEYAKYYGPLTIDTADASETDRWNWTGEPWPWQEGGC</sequence>
<dbReference type="Proteomes" id="UP000716906">
    <property type="component" value="Unassembled WGS sequence"/>
</dbReference>
<evidence type="ECO:0000313" key="2">
    <source>
        <dbReference type="EMBL" id="MBM6738009.1"/>
    </source>
</evidence>
<gene>
    <name evidence="2" type="ORF">H7U36_07815</name>
</gene>
<proteinExistence type="predicted"/>
<name>A0ABS2E8P9_9FIRM</name>
<keyword evidence="2" id="KW-0167">Capsid protein</keyword>
<organism evidence="2 3">
    <name type="scientific">Faecalicatena fissicatena</name>
    <dbReference type="NCBI Taxonomy" id="290055"/>
    <lineage>
        <taxon>Bacteria</taxon>
        <taxon>Bacillati</taxon>
        <taxon>Bacillota</taxon>
        <taxon>Clostridia</taxon>
        <taxon>Lachnospirales</taxon>
        <taxon>Lachnospiraceae</taxon>
        <taxon>Faecalicatena</taxon>
    </lineage>
</organism>
<evidence type="ECO:0000313" key="3">
    <source>
        <dbReference type="Proteomes" id="UP000716906"/>
    </source>
</evidence>
<dbReference type="InterPro" id="IPR024207">
    <property type="entry name" value="CotJB_dom"/>
</dbReference>
<dbReference type="InterPro" id="IPR016571">
    <property type="entry name" value="Spore_coat_assembly_CotJB"/>
</dbReference>